<evidence type="ECO:0000313" key="2">
    <source>
        <dbReference type="Proteomes" id="UP000308600"/>
    </source>
</evidence>
<name>A0ACD3AEF2_9AGAR</name>
<organism evidence="1 2">
    <name type="scientific">Pluteus cervinus</name>
    <dbReference type="NCBI Taxonomy" id="181527"/>
    <lineage>
        <taxon>Eukaryota</taxon>
        <taxon>Fungi</taxon>
        <taxon>Dikarya</taxon>
        <taxon>Basidiomycota</taxon>
        <taxon>Agaricomycotina</taxon>
        <taxon>Agaricomycetes</taxon>
        <taxon>Agaricomycetidae</taxon>
        <taxon>Agaricales</taxon>
        <taxon>Pluteineae</taxon>
        <taxon>Pluteaceae</taxon>
        <taxon>Pluteus</taxon>
    </lineage>
</organism>
<dbReference type="EMBL" id="ML208498">
    <property type="protein sequence ID" value="TFK63911.1"/>
    <property type="molecule type" value="Genomic_DNA"/>
</dbReference>
<protein>
    <submittedName>
        <fullName evidence="1">Uncharacterized protein</fullName>
    </submittedName>
</protein>
<keyword evidence="2" id="KW-1185">Reference proteome</keyword>
<sequence>MAASGTCSALSGEFGVIKNVRNLGGIALPQTFFPDRILVAMTMKADFSFFLARDLGVQKLKELLGDAYESDAPDQSEDSEGLHRIYASEFAFHNVEDGDGISAIPGIFGIEKPERDEPYGPFIPTNRNFVRIYIMQQMRIEMSRRPKINLKELSKAFESLPMELFFEILSHFQPIDLYNFCVAGHPFCSFLVGSQASEPIWRNSYRASDHSIPPPPPQVSGFRWAHLLFGSSLCTASTPGSSRCNRRGAVVDFSHCHRVCRACWLKWYITKYEDPDYEDHPVWTLVPTSRRRMGGPLSCWVRYSDDRYYQPEVQKHLSTLKVKPTEEGFRQRLERLKADAGEREKFAKKCRTWSDGIIDLAHQHSRTRSRKPRLDKKLTQPEVDQKLREKLTQCITKEIHLVRTFLDLYLQTYSLSISEFLPTPNHIMTSEPIYSAMIGAITRRMKDNEAESGGGYETYSDQLSDLILRWQDDRRSHYADKIPRSWAGSSLSNPVDDIFTLATSVFECLDCPTNNGKKEPWQAGRALIGWRAINGHFACPHRNWEDKLEFSGKGAQAAMSLATLAGLNTQTPLSSDLDSLDHRFTCANCGIAPTGYRGYQGHNVWTWRQCVYHFTQMNRVEDPDHQTPRWNRLSTEMAAYFKRREISVDVRGPGWCCLHCPDGCGITKGHIIYHLTSSHQIQIPRADVDYKYTMRAPSFPQKAIGLLEYPTPAQYCCLRCERPQSRMYAHRDIIPHLLDKHGIGEVKEGREYACIPLYDAHYP</sequence>
<accession>A0ACD3AEF2</accession>
<proteinExistence type="predicted"/>
<gene>
    <name evidence="1" type="ORF">BDN72DRAFT_847153</name>
</gene>
<reference evidence="1 2" key="1">
    <citation type="journal article" date="2019" name="Nat. Ecol. Evol.">
        <title>Megaphylogeny resolves global patterns of mushroom evolution.</title>
        <authorList>
            <person name="Varga T."/>
            <person name="Krizsan K."/>
            <person name="Foldi C."/>
            <person name="Dima B."/>
            <person name="Sanchez-Garcia M."/>
            <person name="Sanchez-Ramirez S."/>
            <person name="Szollosi G.J."/>
            <person name="Szarkandi J.G."/>
            <person name="Papp V."/>
            <person name="Albert L."/>
            <person name="Andreopoulos W."/>
            <person name="Angelini C."/>
            <person name="Antonin V."/>
            <person name="Barry K.W."/>
            <person name="Bougher N.L."/>
            <person name="Buchanan P."/>
            <person name="Buyck B."/>
            <person name="Bense V."/>
            <person name="Catcheside P."/>
            <person name="Chovatia M."/>
            <person name="Cooper J."/>
            <person name="Damon W."/>
            <person name="Desjardin D."/>
            <person name="Finy P."/>
            <person name="Geml J."/>
            <person name="Haridas S."/>
            <person name="Hughes K."/>
            <person name="Justo A."/>
            <person name="Karasinski D."/>
            <person name="Kautmanova I."/>
            <person name="Kiss B."/>
            <person name="Kocsube S."/>
            <person name="Kotiranta H."/>
            <person name="LaButti K.M."/>
            <person name="Lechner B.E."/>
            <person name="Liimatainen K."/>
            <person name="Lipzen A."/>
            <person name="Lukacs Z."/>
            <person name="Mihaltcheva S."/>
            <person name="Morgado L.N."/>
            <person name="Niskanen T."/>
            <person name="Noordeloos M.E."/>
            <person name="Ohm R.A."/>
            <person name="Ortiz-Santana B."/>
            <person name="Ovrebo C."/>
            <person name="Racz N."/>
            <person name="Riley R."/>
            <person name="Savchenko A."/>
            <person name="Shiryaev A."/>
            <person name="Soop K."/>
            <person name="Spirin V."/>
            <person name="Szebenyi C."/>
            <person name="Tomsovsky M."/>
            <person name="Tulloss R.E."/>
            <person name="Uehling J."/>
            <person name="Grigoriev I.V."/>
            <person name="Vagvolgyi C."/>
            <person name="Papp T."/>
            <person name="Martin F.M."/>
            <person name="Miettinen O."/>
            <person name="Hibbett D.S."/>
            <person name="Nagy L.G."/>
        </authorList>
    </citation>
    <scope>NUCLEOTIDE SEQUENCE [LARGE SCALE GENOMIC DNA]</scope>
    <source>
        <strain evidence="1 2">NL-1719</strain>
    </source>
</reference>
<evidence type="ECO:0000313" key="1">
    <source>
        <dbReference type="EMBL" id="TFK63911.1"/>
    </source>
</evidence>
<dbReference type="Proteomes" id="UP000308600">
    <property type="component" value="Unassembled WGS sequence"/>
</dbReference>